<dbReference type="RefSeq" id="WP_182935592.1">
    <property type="nucleotide sequence ID" value="NZ_AP021927.1"/>
</dbReference>
<evidence type="ECO:0000313" key="2">
    <source>
        <dbReference type="EMBL" id="BBQ32681.1"/>
    </source>
</evidence>
<dbReference type="AlphaFoldDB" id="A0A6S4TCV2"/>
<dbReference type="InterPro" id="IPR041578">
    <property type="entry name" value="PIN_8"/>
</dbReference>
<dbReference type="Proteomes" id="UP000515756">
    <property type="component" value="Chromosome"/>
</dbReference>
<evidence type="ECO:0000259" key="1">
    <source>
        <dbReference type="Pfam" id="PF18476"/>
    </source>
</evidence>
<protein>
    <recommendedName>
        <fullName evidence="1">PIN like domain-containing protein</fullName>
    </recommendedName>
</protein>
<name>A0A6S4TCV2_AERCA</name>
<organism evidence="2 3">
    <name type="scientific">Aeromonas caviae</name>
    <name type="common">Aeromonas punctata</name>
    <dbReference type="NCBI Taxonomy" id="648"/>
    <lineage>
        <taxon>Bacteria</taxon>
        <taxon>Pseudomonadati</taxon>
        <taxon>Pseudomonadota</taxon>
        <taxon>Gammaproteobacteria</taxon>
        <taxon>Aeromonadales</taxon>
        <taxon>Aeromonadaceae</taxon>
        <taxon>Aeromonas</taxon>
    </lineage>
</organism>
<dbReference type="Pfam" id="PF18476">
    <property type="entry name" value="PIN_8"/>
    <property type="match status" value="1"/>
</dbReference>
<reference evidence="2 3" key="1">
    <citation type="submission" date="2019-12" db="EMBL/GenBank/DDBJ databases">
        <title>complete genome sequences of Aeromonas caviae str. WP2-W18-ESBL-01 isolated from wastewater treatment plant effluent.</title>
        <authorList>
            <person name="Sekizuka T."/>
            <person name="Itokawa K."/>
            <person name="Yatsu K."/>
            <person name="Inamine Y."/>
            <person name="Kuroda M."/>
        </authorList>
    </citation>
    <scope>NUCLEOTIDE SEQUENCE [LARGE SCALE GENOMIC DNA]</scope>
    <source>
        <strain evidence="2 3">WP2-W18-ESBL-01</strain>
    </source>
</reference>
<gene>
    <name evidence="2" type="ORF">WP2W18E01_42630</name>
</gene>
<dbReference type="EMBL" id="AP021927">
    <property type="protein sequence ID" value="BBQ32681.1"/>
    <property type="molecule type" value="Genomic_DNA"/>
</dbReference>
<sequence>MRSMFPGYFSPTDIHFEKHWKESIFVMDANVLLNLYRYSDATKDELKNALTSLDGRVFIPHQAASEFLRNRLTVTSEQSKEYASAIKTINELVKKISSKDRHPFISDKQLNELNDLSSQIIESLNEQQNALLNKLSNDEILDFVETVFEGKTGTPFDKGKLDDIIADGAKRYEAKIPPGYKDANKDSTDIPTRKYGDLIVWLQTLEYAKEKNSSIVFITDDKKEDWWLEQSGRTIGPRPELIEEFIRETKKDFWMYTVSKFIQETARINQKELNPDIMDEIIKVSEMTKETNNAVSHHNKKPISPSILVSQEISMADENENTGIIVVTLERPMRYATGSGKFRPQLCNVPDLEVKLVEGPENSNGLTDINYSYGCGTNKNFNVHLKAKSGELATGDYVFQYRAIVDDIDEDLEPQE</sequence>
<feature type="domain" description="PIN like" evidence="1">
    <location>
        <begin position="24"/>
        <end position="241"/>
    </location>
</feature>
<accession>A0A6S4TCV2</accession>
<evidence type="ECO:0000313" key="3">
    <source>
        <dbReference type="Proteomes" id="UP000515756"/>
    </source>
</evidence>
<proteinExistence type="predicted"/>